<gene>
    <name evidence="1" type="ORF">ACI8B_210087</name>
</gene>
<name>A0A653K393_9GAMM</name>
<dbReference type="AlphaFoldDB" id="A0A653K393"/>
<evidence type="ECO:0000313" key="2">
    <source>
        <dbReference type="Proteomes" id="UP000430404"/>
    </source>
</evidence>
<reference evidence="1 2" key="1">
    <citation type="submission" date="2019-10" db="EMBL/GenBank/DDBJ databases">
        <authorList>
            <person name="Karimi E."/>
        </authorList>
    </citation>
    <scope>NUCLEOTIDE SEQUENCE [LARGE SCALE GENOMIC DNA]</scope>
    <source>
        <strain evidence="1">Acinetobacter sp. 8BE</strain>
    </source>
</reference>
<dbReference type="EMBL" id="CABWKZ010000014">
    <property type="protein sequence ID" value="VXA55286.1"/>
    <property type="molecule type" value="Genomic_DNA"/>
</dbReference>
<dbReference type="RefSeq" id="WP_159725002.1">
    <property type="nucleotide sequence ID" value="NZ_LR732744.1"/>
</dbReference>
<organism evidence="1 2">
    <name type="scientific">Acinetobacter proteolyticus</name>
    <dbReference type="NCBI Taxonomy" id="1776741"/>
    <lineage>
        <taxon>Bacteria</taxon>
        <taxon>Pseudomonadati</taxon>
        <taxon>Pseudomonadota</taxon>
        <taxon>Gammaproteobacteria</taxon>
        <taxon>Moraxellales</taxon>
        <taxon>Moraxellaceae</taxon>
        <taxon>Acinetobacter</taxon>
    </lineage>
</organism>
<protein>
    <submittedName>
        <fullName evidence="1">Uncharacterized protein</fullName>
    </submittedName>
</protein>
<proteinExistence type="predicted"/>
<evidence type="ECO:0000313" key="1">
    <source>
        <dbReference type="EMBL" id="VXA55286.1"/>
    </source>
</evidence>
<dbReference type="Proteomes" id="UP000430404">
    <property type="component" value="Unassembled WGS sequence"/>
</dbReference>
<sequence>MKVTVNGHEYILLTKCPLLETTERYEFKTDVHQSFDASSEERIPLLDVARQSFNWSIMAFRNEVPEMFNDLYSWMRKDYLVPQPLESQLVGNLSDDFIETETSNLGINVGTLILIQAVGVLKVAEVTEIGRYEVIEDVPVYIDGYRLNEAVTATDAKIIPLRKVIIAGNPTSQANGLMFKPTIALRVTDSIEYPMAADPQQYKGDDIYFTPLLLDGDFLDINFEQHQSIVDGEIGQFWQFTNWFNPLINKNFRVIMKNRQEYIDYKKWFYRRRGRLNPFWLPSYQNNFNFISRSASSITVKNDNFLSDRKNIAIRANGIWTAHSVTSTVASGANIVMNLTPQPPVKIDRVSYLGLYRLNSDAVEFYFKGADIVEATVPIVELSP</sequence>
<accession>A0A653K393</accession>